<evidence type="ECO:0000313" key="6">
    <source>
        <dbReference type="Proteomes" id="UP000249739"/>
    </source>
</evidence>
<dbReference type="PANTHER" id="PTHR36918:SF1">
    <property type="entry name" value="PROTEIN-EXPORT PROTEIN SECB"/>
    <property type="match status" value="1"/>
</dbReference>
<dbReference type="EMBL" id="QFOT01000003">
    <property type="protein sequence ID" value="PZP57345.1"/>
    <property type="molecule type" value="Genomic_DNA"/>
</dbReference>
<dbReference type="GO" id="GO:0051082">
    <property type="term" value="F:unfolded protein binding"/>
    <property type="evidence" value="ECO:0007669"/>
    <property type="project" value="InterPro"/>
</dbReference>
<evidence type="ECO:0000256" key="4">
    <source>
        <dbReference type="ARBA" id="ARBA00023010"/>
    </source>
</evidence>
<dbReference type="SUPFAM" id="SSF54611">
    <property type="entry name" value="SecB-like"/>
    <property type="match status" value="1"/>
</dbReference>
<dbReference type="InterPro" id="IPR003708">
    <property type="entry name" value="SecB"/>
</dbReference>
<dbReference type="Gene3D" id="3.10.420.10">
    <property type="entry name" value="SecB-like"/>
    <property type="match status" value="1"/>
</dbReference>
<sequence>MTQAANQPTDEKMPASPGLPLIIHTQYVKDISFENPSAPHSMRQGLPAPKMDLNINLDARNLDDLKLKDLYEVTIKISAKAMRDGEAVFIAEILYGVAVSFQDSVPQDQRHPLLMIEVPRLAFPFVRQIMSDLTQGGGFPALLLGPVDFYAMYMARFGKEDQPLKEAIN</sequence>
<evidence type="ECO:0000256" key="1">
    <source>
        <dbReference type="ARBA" id="ARBA00009990"/>
    </source>
</evidence>
<dbReference type="PANTHER" id="PTHR36918">
    <property type="match status" value="1"/>
</dbReference>
<dbReference type="NCBIfam" id="NF004392">
    <property type="entry name" value="PRK05751.1-3"/>
    <property type="match status" value="1"/>
</dbReference>
<comment type="caution">
    <text evidence="5">The sequence shown here is derived from an EMBL/GenBank/DDBJ whole genome shotgun (WGS) entry which is preliminary data.</text>
</comment>
<evidence type="ECO:0000313" key="5">
    <source>
        <dbReference type="EMBL" id="PZP57345.1"/>
    </source>
</evidence>
<dbReference type="HAMAP" id="MF_00821">
    <property type="entry name" value="SecB"/>
    <property type="match status" value="1"/>
</dbReference>
<accession>A0A2W5FN06</accession>
<dbReference type="Pfam" id="PF02556">
    <property type="entry name" value="SecB"/>
    <property type="match status" value="1"/>
</dbReference>
<keyword evidence="4" id="KW-0811">Translocation</keyword>
<comment type="similarity">
    <text evidence="1">Belongs to the SecB family.</text>
</comment>
<dbReference type="Proteomes" id="UP000249739">
    <property type="component" value="Unassembled WGS sequence"/>
</dbReference>
<evidence type="ECO:0000256" key="3">
    <source>
        <dbReference type="ARBA" id="ARBA00022927"/>
    </source>
</evidence>
<gene>
    <name evidence="5" type="ORF">DI586_00765</name>
</gene>
<dbReference type="InterPro" id="IPR035958">
    <property type="entry name" value="SecB-like_sf"/>
</dbReference>
<evidence type="ECO:0000256" key="2">
    <source>
        <dbReference type="ARBA" id="ARBA00022448"/>
    </source>
</evidence>
<organism evidence="5 6">
    <name type="scientific">Micavibrio aeruginosavorus</name>
    <dbReference type="NCBI Taxonomy" id="349221"/>
    <lineage>
        <taxon>Bacteria</taxon>
        <taxon>Pseudomonadati</taxon>
        <taxon>Bdellovibrionota</taxon>
        <taxon>Bdellovibrionia</taxon>
        <taxon>Bdellovibrionales</taxon>
        <taxon>Pseudobdellovibrionaceae</taxon>
        <taxon>Micavibrio</taxon>
    </lineage>
</organism>
<reference evidence="5 6" key="1">
    <citation type="submission" date="2017-08" db="EMBL/GenBank/DDBJ databases">
        <title>Infants hospitalized years apart are colonized by the same room-sourced microbial strains.</title>
        <authorList>
            <person name="Brooks B."/>
            <person name="Olm M.R."/>
            <person name="Firek B.A."/>
            <person name="Baker R."/>
            <person name="Thomas B.C."/>
            <person name="Morowitz M.J."/>
            <person name="Banfield J.F."/>
        </authorList>
    </citation>
    <scope>NUCLEOTIDE SEQUENCE [LARGE SCALE GENOMIC DNA]</scope>
    <source>
        <strain evidence="5">S2_006_000_R2_64</strain>
    </source>
</reference>
<proteinExistence type="inferred from homology"/>
<keyword evidence="2" id="KW-0813">Transport</keyword>
<dbReference type="AlphaFoldDB" id="A0A2W5FN06"/>
<name>A0A2W5FN06_9BACT</name>
<keyword evidence="3" id="KW-0653">Protein transport</keyword>
<protein>
    <submittedName>
        <fullName evidence="5">Protein-export chaperone SecB</fullName>
    </submittedName>
</protein>
<dbReference type="GO" id="GO:0015031">
    <property type="term" value="P:protein transport"/>
    <property type="evidence" value="ECO:0007669"/>
    <property type="project" value="UniProtKB-KW"/>
</dbReference>
<dbReference type="PRINTS" id="PR01594">
    <property type="entry name" value="SECBCHAPRONE"/>
</dbReference>
<dbReference type="GO" id="GO:0051262">
    <property type="term" value="P:protein tetramerization"/>
    <property type="evidence" value="ECO:0007669"/>
    <property type="project" value="InterPro"/>
</dbReference>